<dbReference type="GeneID" id="87823127"/>
<keyword evidence="2" id="KW-1185">Reference proteome</keyword>
<dbReference type="Proteomes" id="UP001302602">
    <property type="component" value="Unassembled WGS sequence"/>
</dbReference>
<protein>
    <submittedName>
        <fullName evidence="1">Uncharacterized protein</fullName>
    </submittedName>
</protein>
<reference evidence="1" key="2">
    <citation type="submission" date="2023-05" db="EMBL/GenBank/DDBJ databases">
        <authorList>
            <consortium name="Lawrence Berkeley National Laboratory"/>
            <person name="Steindorff A."/>
            <person name="Hensen N."/>
            <person name="Bonometti L."/>
            <person name="Westerberg I."/>
            <person name="Brannstrom I.O."/>
            <person name="Guillou S."/>
            <person name="Cros-Aarteil S."/>
            <person name="Calhoun S."/>
            <person name="Haridas S."/>
            <person name="Kuo A."/>
            <person name="Mondo S."/>
            <person name="Pangilinan J."/>
            <person name="Riley R."/>
            <person name="Labutti K."/>
            <person name="Andreopoulos B."/>
            <person name="Lipzen A."/>
            <person name="Chen C."/>
            <person name="Yanf M."/>
            <person name="Daum C."/>
            <person name="Ng V."/>
            <person name="Clum A."/>
            <person name="Ohm R."/>
            <person name="Martin F."/>
            <person name="Silar P."/>
            <person name="Natvig D."/>
            <person name="Lalanne C."/>
            <person name="Gautier V."/>
            <person name="Ament-Velasquez S.L."/>
            <person name="Kruys A."/>
            <person name="Hutchinson M.I."/>
            <person name="Powell A.J."/>
            <person name="Barry K."/>
            <person name="Miller A.N."/>
            <person name="Grigoriev I.V."/>
            <person name="Debuchy R."/>
            <person name="Gladieux P."/>
            <person name="Thoren M.H."/>
            <person name="Johannesson H."/>
        </authorList>
    </citation>
    <scope>NUCLEOTIDE SEQUENCE</scope>
    <source>
        <strain evidence="1">CBS 731.68</strain>
    </source>
</reference>
<dbReference type="EMBL" id="MU853224">
    <property type="protein sequence ID" value="KAK4127982.1"/>
    <property type="molecule type" value="Genomic_DNA"/>
</dbReference>
<evidence type="ECO:0000313" key="1">
    <source>
        <dbReference type="EMBL" id="KAK4127982.1"/>
    </source>
</evidence>
<evidence type="ECO:0000313" key="2">
    <source>
        <dbReference type="Proteomes" id="UP001302602"/>
    </source>
</evidence>
<organism evidence="1 2">
    <name type="scientific">Parathielavia appendiculata</name>
    <dbReference type="NCBI Taxonomy" id="2587402"/>
    <lineage>
        <taxon>Eukaryota</taxon>
        <taxon>Fungi</taxon>
        <taxon>Dikarya</taxon>
        <taxon>Ascomycota</taxon>
        <taxon>Pezizomycotina</taxon>
        <taxon>Sordariomycetes</taxon>
        <taxon>Sordariomycetidae</taxon>
        <taxon>Sordariales</taxon>
        <taxon>Chaetomiaceae</taxon>
        <taxon>Parathielavia</taxon>
    </lineage>
</organism>
<proteinExistence type="predicted"/>
<reference evidence="1" key="1">
    <citation type="journal article" date="2023" name="Mol. Phylogenet. Evol.">
        <title>Genome-scale phylogeny and comparative genomics of the fungal order Sordariales.</title>
        <authorList>
            <person name="Hensen N."/>
            <person name="Bonometti L."/>
            <person name="Westerberg I."/>
            <person name="Brannstrom I.O."/>
            <person name="Guillou S."/>
            <person name="Cros-Aarteil S."/>
            <person name="Calhoun S."/>
            <person name="Haridas S."/>
            <person name="Kuo A."/>
            <person name="Mondo S."/>
            <person name="Pangilinan J."/>
            <person name="Riley R."/>
            <person name="LaButti K."/>
            <person name="Andreopoulos B."/>
            <person name="Lipzen A."/>
            <person name="Chen C."/>
            <person name="Yan M."/>
            <person name="Daum C."/>
            <person name="Ng V."/>
            <person name="Clum A."/>
            <person name="Steindorff A."/>
            <person name="Ohm R.A."/>
            <person name="Martin F."/>
            <person name="Silar P."/>
            <person name="Natvig D.O."/>
            <person name="Lalanne C."/>
            <person name="Gautier V."/>
            <person name="Ament-Velasquez S.L."/>
            <person name="Kruys A."/>
            <person name="Hutchinson M.I."/>
            <person name="Powell A.J."/>
            <person name="Barry K."/>
            <person name="Miller A.N."/>
            <person name="Grigoriev I.V."/>
            <person name="Debuchy R."/>
            <person name="Gladieux P."/>
            <person name="Hiltunen Thoren M."/>
            <person name="Johannesson H."/>
        </authorList>
    </citation>
    <scope>NUCLEOTIDE SEQUENCE</scope>
    <source>
        <strain evidence="1">CBS 731.68</strain>
    </source>
</reference>
<name>A0AAN6U7N9_9PEZI</name>
<dbReference type="AlphaFoldDB" id="A0AAN6U7N9"/>
<dbReference type="RefSeq" id="XP_062651753.1">
    <property type="nucleotide sequence ID" value="XM_062786361.1"/>
</dbReference>
<accession>A0AAN6U7N9</accession>
<gene>
    <name evidence="1" type="ORF">N657DRAFT_237358</name>
</gene>
<comment type="caution">
    <text evidence="1">The sequence shown here is derived from an EMBL/GenBank/DDBJ whole genome shotgun (WGS) entry which is preliminary data.</text>
</comment>
<sequence length="169" mass="18888">MPGQCSTSTLCGRTVNPLIPPWPLPDKPVPLGLRVISSPASIPFPSPYTTTVNIRAIALGWQLGLARTIFVGRSTNETIFGVFFHLPTRNQNTEGIYGRAIQTHRRQRGLLGARRTPPAERFIPFTTTFLHPFFAPFLFRSHSFPALCSTGLQDTFNPQHIKALHCLYF</sequence>